<feature type="binding site" evidence="7">
    <location>
        <position position="263"/>
    </location>
    <ligand>
        <name>sn-glycerol 3-phosphate</name>
        <dbReference type="ChEBI" id="CHEBI:57597"/>
    </ligand>
</feature>
<dbReference type="GO" id="GO:0005829">
    <property type="term" value="C:cytosol"/>
    <property type="evidence" value="ECO:0007669"/>
    <property type="project" value="TreeGrafter"/>
</dbReference>
<feature type="binding site" evidence="7">
    <location>
        <position position="102"/>
    </location>
    <ligand>
        <name>sn-glycerol 3-phosphate</name>
        <dbReference type="ChEBI" id="CHEBI:57597"/>
    </ligand>
</feature>
<dbReference type="PANTHER" id="PTHR11728:SF1">
    <property type="entry name" value="GLYCEROL-3-PHOSPHATE DEHYDROGENASE [NAD(+)] 2, CHLOROPLASTIC"/>
    <property type="match status" value="1"/>
</dbReference>
<feature type="binding site" evidence="9">
    <location>
        <begin position="264"/>
        <end position="265"/>
    </location>
    <ligand>
        <name>substrate</name>
    </ligand>
</feature>
<evidence type="ECO:0000313" key="15">
    <source>
        <dbReference type="EMBL" id="GLR16062.1"/>
    </source>
</evidence>
<feature type="binding site" evidence="9">
    <location>
        <position position="102"/>
    </location>
    <ligand>
        <name>substrate</name>
    </ligand>
</feature>
<keyword evidence="3 7" id="KW-0560">Oxidoreductase</keyword>
<dbReference type="Pfam" id="PF01210">
    <property type="entry name" value="NAD_Gly3P_dh_N"/>
    <property type="match status" value="1"/>
</dbReference>
<protein>
    <recommendedName>
        <fullName evidence="7">Glycerol-3-phosphate dehydrogenase [NAD(P)+]</fullName>
        <ecNumber evidence="7">1.1.1.94</ecNumber>
    </recommendedName>
    <alternativeName>
        <fullName evidence="7">NAD(P)(+)-dependent glycerol-3-phosphate dehydrogenase</fullName>
    </alternativeName>
    <alternativeName>
        <fullName evidence="7">NAD(P)H-dependent dihydroxyacetone-phosphate reductase</fullName>
    </alternativeName>
</protein>
<evidence type="ECO:0000313" key="16">
    <source>
        <dbReference type="Proteomes" id="UP001156666"/>
    </source>
</evidence>
<feature type="domain" description="Glycerol-3-phosphate dehydrogenase NAD-dependent C-terminal" evidence="14">
    <location>
        <begin position="191"/>
        <end position="329"/>
    </location>
</feature>
<comment type="catalytic activity">
    <reaction evidence="7 12">
        <text>sn-glycerol 3-phosphate + NADP(+) = dihydroxyacetone phosphate + NADPH + H(+)</text>
        <dbReference type="Rhea" id="RHEA:11096"/>
        <dbReference type="ChEBI" id="CHEBI:15378"/>
        <dbReference type="ChEBI" id="CHEBI:57597"/>
        <dbReference type="ChEBI" id="CHEBI:57642"/>
        <dbReference type="ChEBI" id="CHEBI:57783"/>
        <dbReference type="ChEBI" id="CHEBI:58349"/>
        <dbReference type="EC" id="1.1.1.94"/>
    </reaction>
</comment>
<comment type="pathway">
    <text evidence="7">Membrane lipid metabolism; glycerophospholipid metabolism.</text>
</comment>
<feature type="domain" description="Glycerol-3-phosphate dehydrogenase NAD-dependent N-terminal" evidence="13">
    <location>
        <begin position="5"/>
        <end position="168"/>
    </location>
</feature>
<dbReference type="InterPro" id="IPR006168">
    <property type="entry name" value="G3P_DH_NAD-dep"/>
</dbReference>
<dbReference type="RefSeq" id="WP_235294705.1">
    <property type="nucleotide sequence ID" value="NZ_BSOH01000003.1"/>
</dbReference>
<dbReference type="NCBIfam" id="NF000940">
    <property type="entry name" value="PRK00094.1-2"/>
    <property type="match status" value="1"/>
</dbReference>
<feature type="binding site" evidence="7">
    <location>
        <position position="12"/>
    </location>
    <ligand>
        <name>NADPH</name>
        <dbReference type="ChEBI" id="CHEBI:57783"/>
    </ligand>
</feature>
<comment type="function">
    <text evidence="7">Catalyzes the reduction of the glycolytic intermediate dihydroxyacetone phosphate (DHAP) to sn-glycerol 3-phosphate (G3P), the key precursor for phospholipid synthesis.</text>
</comment>
<keyword evidence="7 10" id="KW-0520">NAD</keyword>
<evidence type="ECO:0000256" key="5">
    <source>
        <dbReference type="ARBA" id="ARBA00023209"/>
    </source>
</evidence>
<dbReference type="Gene3D" id="3.40.50.720">
    <property type="entry name" value="NAD(P)-binding Rossmann-like Domain"/>
    <property type="match status" value="1"/>
</dbReference>
<dbReference type="GO" id="GO:0046168">
    <property type="term" value="P:glycerol-3-phosphate catabolic process"/>
    <property type="evidence" value="ECO:0007669"/>
    <property type="project" value="InterPro"/>
</dbReference>
<name>A0AA37WDH7_9BACT</name>
<feature type="binding site" evidence="7">
    <location>
        <position position="13"/>
    </location>
    <ligand>
        <name>NADPH</name>
        <dbReference type="ChEBI" id="CHEBI:57783"/>
    </ligand>
</feature>
<sequence length="344" mass="37363">MEKPVGVIGAGSFGSTIASLISENKSVLIYSRNQFEIDNINQGKEHKGITFAKNVTATGDLKYLAESCNLIFPVIPAGAFRKVIKQIAPYITPLHIIIHATKGLDIVEADIEDLGNKTFDKDIIRTMSQVITEECSTLRVGCISGPNLSKEINLSYPTAAVIASEFQEVIDQGQIALSSSRFFVFGSHQLLTAELAGAFKNIIAIGSGIIGGKHLGKNMQALLITRGLREIIHIGIALGAEGKAFLGTAGLGDLIATATSETSRNYNFGRRLAEGDTIEQIRASEDEVAEGVRTLKIVKYILTKYNLHAPICELIYEIVFKDLNIDKAISHLMRYPNAPDVDFL</sequence>
<feature type="binding site" evidence="7">
    <location>
        <position position="265"/>
    </location>
    <ligand>
        <name>sn-glycerol 3-phosphate</name>
        <dbReference type="ChEBI" id="CHEBI:57597"/>
    </ligand>
</feature>
<feature type="binding site" evidence="7">
    <location>
        <position position="290"/>
    </location>
    <ligand>
        <name>NADPH</name>
        <dbReference type="ChEBI" id="CHEBI:57783"/>
    </ligand>
</feature>
<evidence type="ECO:0000259" key="14">
    <source>
        <dbReference type="Pfam" id="PF07479"/>
    </source>
</evidence>
<comment type="caution">
    <text evidence="15">The sequence shown here is derived from an EMBL/GenBank/DDBJ whole genome shotgun (WGS) entry which is preliminary data.</text>
</comment>
<dbReference type="InterPro" id="IPR013328">
    <property type="entry name" value="6PGD_dom2"/>
</dbReference>
<evidence type="ECO:0000256" key="6">
    <source>
        <dbReference type="ARBA" id="ARBA00023264"/>
    </source>
</evidence>
<feature type="binding site" evidence="7">
    <location>
        <position position="32"/>
    </location>
    <ligand>
        <name>NADPH</name>
        <dbReference type="ChEBI" id="CHEBI:57783"/>
    </ligand>
</feature>
<evidence type="ECO:0000256" key="7">
    <source>
        <dbReference type="HAMAP-Rule" id="MF_00394"/>
    </source>
</evidence>
<dbReference type="PROSITE" id="PS00957">
    <property type="entry name" value="NAD_G3PDH"/>
    <property type="match status" value="1"/>
</dbReference>
<dbReference type="Pfam" id="PF07479">
    <property type="entry name" value="NAD_Gly3P_dh_C"/>
    <property type="match status" value="1"/>
</dbReference>
<reference evidence="15" key="1">
    <citation type="journal article" date="2014" name="Int. J. Syst. Evol. Microbiol.">
        <title>Complete genome sequence of Corynebacterium casei LMG S-19264T (=DSM 44701T), isolated from a smear-ripened cheese.</title>
        <authorList>
            <consortium name="US DOE Joint Genome Institute (JGI-PGF)"/>
            <person name="Walter F."/>
            <person name="Albersmeier A."/>
            <person name="Kalinowski J."/>
            <person name="Ruckert C."/>
        </authorList>
    </citation>
    <scope>NUCLEOTIDE SEQUENCE</scope>
    <source>
        <strain evidence="15">NBRC 108769</strain>
    </source>
</reference>
<comment type="similarity">
    <text evidence="1 7 11">Belongs to the NAD-dependent glycerol-3-phosphate dehydrogenase family.</text>
</comment>
<evidence type="ECO:0000256" key="4">
    <source>
        <dbReference type="ARBA" id="ARBA00023098"/>
    </source>
</evidence>
<feature type="binding site" evidence="7">
    <location>
        <position position="288"/>
    </location>
    <ligand>
        <name>NADPH</name>
        <dbReference type="ChEBI" id="CHEBI:57783"/>
    </ligand>
</feature>
<dbReference type="EC" id="1.1.1.94" evidence="7"/>
<dbReference type="Proteomes" id="UP001156666">
    <property type="component" value="Unassembled WGS sequence"/>
</dbReference>
<dbReference type="PANTHER" id="PTHR11728">
    <property type="entry name" value="GLYCEROL-3-PHOSPHATE DEHYDROGENASE"/>
    <property type="match status" value="1"/>
</dbReference>
<dbReference type="InterPro" id="IPR008927">
    <property type="entry name" value="6-PGluconate_DH-like_C_sf"/>
</dbReference>
<keyword evidence="2 7" id="KW-0444">Lipid biosynthesis</keyword>
<comment type="caution">
    <text evidence="7">Lacks conserved residue(s) required for the propagation of feature annotation.</text>
</comment>
<evidence type="ECO:0000256" key="9">
    <source>
        <dbReference type="PIRSR" id="PIRSR000114-2"/>
    </source>
</evidence>
<keyword evidence="16" id="KW-1185">Reference proteome</keyword>
<evidence type="ECO:0000256" key="3">
    <source>
        <dbReference type="ARBA" id="ARBA00023002"/>
    </source>
</evidence>
<feature type="binding site" evidence="7">
    <location>
        <position position="102"/>
    </location>
    <ligand>
        <name>NADPH</name>
        <dbReference type="ChEBI" id="CHEBI:57783"/>
    </ligand>
</feature>
<dbReference type="InterPro" id="IPR011128">
    <property type="entry name" value="G3P_DH_NAD-dep_N"/>
</dbReference>
<keyword evidence="7" id="KW-0963">Cytoplasm</keyword>
<dbReference type="PIRSF" id="PIRSF000114">
    <property type="entry name" value="Glycerol-3-P_dh"/>
    <property type="match status" value="1"/>
</dbReference>
<dbReference type="GO" id="GO:0047952">
    <property type="term" value="F:glycerol-3-phosphate dehydrogenase [NAD(P)+] activity"/>
    <property type="evidence" value="ECO:0007669"/>
    <property type="project" value="UniProtKB-UniRule"/>
</dbReference>
<evidence type="ECO:0000256" key="12">
    <source>
        <dbReference type="RuleBase" id="RU000439"/>
    </source>
</evidence>
<feature type="active site" description="Proton acceptor" evidence="7 8">
    <location>
        <position position="200"/>
    </location>
</feature>
<dbReference type="GO" id="GO:0051287">
    <property type="term" value="F:NAD binding"/>
    <property type="evidence" value="ECO:0007669"/>
    <property type="project" value="InterPro"/>
</dbReference>
<dbReference type="NCBIfam" id="NF000942">
    <property type="entry name" value="PRK00094.1-4"/>
    <property type="match status" value="1"/>
</dbReference>
<dbReference type="PRINTS" id="PR00077">
    <property type="entry name" value="GPDHDRGNASE"/>
</dbReference>
<dbReference type="InterPro" id="IPR006109">
    <property type="entry name" value="G3P_DH_NAD-dep_C"/>
</dbReference>
<evidence type="ECO:0000256" key="11">
    <source>
        <dbReference type="RuleBase" id="RU000437"/>
    </source>
</evidence>
<dbReference type="AlphaFoldDB" id="A0AA37WDH7"/>
<gene>
    <name evidence="7 15" type="primary">gpsA</name>
    <name evidence="15" type="ORF">GCM10007940_06770</name>
</gene>
<comment type="subcellular location">
    <subcellularLocation>
        <location evidence="7">Cytoplasm</location>
    </subcellularLocation>
</comment>
<proteinExistence type="inferred from homology"/>
<dbReference type="SUPFAM" id="SSF51735">
    <property type="entry name" value="NAD(P)-binding Rossmann-fold domains"/>
    <property type="match status" value="1"/>
</dbReference>
<evidence type="ECO:0000256" key="8">
    <source>
        <dbReference type="PIRSR" id="PIRSR000114-1"/>
    </source>
</evidence>
<dbReference type="Gene3D" id="1.10.1040.10">
    <property type="entry name" value="N-(1-d-carboxylethyl)-l-norvaline Dehydrogenase, domain 2"/>
    <property type="match status" value="1"/>
</dbReference>
<comment type="catalytic activity">
    <reaction evidence="7">
        <text>sn-glycerol 3-phosphate + NAD(+) = dihydroxyacetone phosphate + NADH + H(+)</text>
        <dbReference type="Rhea" id="RHEA:11092"/>
        <dbReference type="ChEBI" id="CHEBI:15378"/>
        <dbReference type="ChEBI" id="CHEBI:57540"/>
        <dbReference type="ChEBI" id="CHEBI:57597"/>
        <dbReference type="ChEBI" id="CHEBI:57642"/>
        <dbReference type="ChEBI" id="CHEBI:57945"/>
        <dbReference type="EC" id="1.1.1.94"/>
    </reaction>
</comment>
<keyword evidence="4 7" id="KW-0443">Lipid metabolism</keyword>
<reference evidence="15" key="2">
    <citation type="submission" date="2023-01" db="EMBL/GenBank/DDBJ databases">
        <title>Draft genome sequence of Portibacter lacus strain NBRC 108769.</title>
        <authorList>
            <person name="Sun Q."/>
            <person name="Mori K."/>
        </authorList>
    </citation>
    <scope>NUCLEOTIDE SEQUENCE</scope>
    <source>
        <strain evidence="15">NBRC 108769</strain>
    </source>
</reference>
<dbReference type="InterPro" id="IPR036291">
    <property type="entry name" value="NAD(P)-bd_dom_sf"/>
</dbReference>
<dbReference type="GO" id="GO:0046167">
    <property type="term" value="P:glycerol-3-phosphate biosynthetic process"/>
    <property type="evidence" value="ECO:0007669"/>
    <property type="project" value="UniProtKB-UniRule"/>
</dbReference>
<dbReference type="SUPFAM" id="SSF48179">
    <property type="entry name" value="6-phosphogluconate dehydrogenase C-terminal domain-like"/>
    <property type="match status" value="1"/>
</dbReference>
<dbReference type="GO" id="GO:0046474">
    <property type="term" value="P:glycerophospholipid biosynthetic process"/>
    <property type="evidence" value="ECO:0007669"/>
    <property type="project" value="TreeGrafter"/>
</dbReference>
<dbReference type="EMBL" id="BSOH01000003">
    <property type="protein sequence ID" value="GLR16062.1"/>
    <property type="molecule type" value="Genomic_DNA"/>
</dbReference>
<organism evidence="15 16">
    <name type="scientific">Portibacter lacus</name>
    <dbReference type="NCBI Taxonomy" id="1099794"/>
    <lineage>
        <taxon>Bacteria</taxon>
        <taxon>Pseudomonadati</taxon>
        <taxon>Bacteroidota</taxon>
        <taxon>Saprospiria</taxon>
        <taxon>Saprospirales</taxon>
        <taxon>Haliscomenobacteraceae</taxon>
        <taxon>Portibacter</taxon>
    </lineage>
</organism>
<keyword evidence="5 7" id="KW-0594">Phospholipid biosynthesis</keyword>
<dbReference type="GO" id="GO:0005975">
    <property type="term" value="P:carbohydrate metabolic process"/>
    <property type="evidence" value="ECO:0007669"/>
    <property type="project" value="InterPro"/>
</dbReference>
<keyword evidence="7" id="KW-0521">NADP</keyword>
<feature type="binding site" evidence="7">
    <location>
        <position position="253"/>
    </location>
    <ligand>
        <name>sn-glycerol 3-phosphate</name>
        <dbReference type="ChEBI" id="CHEBI:57597"/>
    </ligand>
</feature>
<evidence type="ECO:0000256" key="1">
    <source>
        <dbReference type="ARBA" id="ARBA00011009"/>
    </source>
</evidence>
<accession>A0AA37WDH7</accession>
<feature type="binding site" evidence="10">
    <location>
        <position position="264"/>
    </location>
    <ligand>
        <name>NAD(+)</name>
        <dbReference type="ChEBI" id="CHEBI:57540"/>
    </ligand>
</feature>
<feature type="binding site" evidence="7">
    <location>
        <position position="145"/>
    </location>
    <ligand>
        <name>sn-glycerol 3-phosphate</name>
        <dbReference type="ChEBI" id="CHEBI:57597"/>
    </ligand>
</feature>
<feature type="binding site" evidence="10">
    <location>
        <begin position="9"/>
        <end position="14"/>
    </location>
    <ligand>
        <name>NAD(+)</name>
        <dbReference type="ChEBI" id="CHEBI:57540"/>
    </ligand>
</feature>
<feature type="binding site" evidence="7">
    <location>
        <position position="264"/>
    </location>
    <ligand>
        <name>sn-glycerol 3-phosphate</name>
        <dbReference type="ChEBI" id="CHEBI:57597"/>
    </ligand>
</feature>
<keyword evidence="6 7" id="KW-1208">Phospholipid metabolism</keyword>
<evidence type="ECO:0000256" key="10">
    <source>
        <dbReference type="PIRSR" id="PIRSR000114-3"/>
    </source>
</evidence>
<feature type="binding site" evidence="7">
    <location>
        <position position="149"/>
    </location>
    <ligand>
        <name>NADPH</name>
        <dbReference type="ChEBI" id="CHEBI:57783"/>
    </ligand>
</feature>
<keyword evidence="7" id="KW-0547">Nucleotide-binding</keyword>
<evidence type="ECO:0000256" key="2">
    <source>
        <dbReference type="ARBA" id="ARBA00022516"/>
    </source>
</evidence>
<feature type="binding site" evidence="7">
    <location>
        <position position="264"/>
    </location>
    <ligand>
        <name>NADPH</name>
        <dbReference type="ChEBI" id="CHEBI:57783"/>
    </ligand>
</feature>
<dbReference type="HAMAP" id="MF_00394">
    <property type="entry name" value="NAD_Glyc3P_dehydrog"/>
    <property type="match status" value="1"/>
</dbReference>
<feature type="binding site" evidence="7">
    <location>
        <position position="200"/>
    </location>
    <ligand>
        <name>sn-glycerol 3-phosphate</name>
        <dbReference type="ChEBI" id="CHEBI:57597"/>
    </ligand>
</feature>
<evidence type="ECO:0000259" key="13">
    <source>
        <dbReference type="Pfam" id="PF01210"/>
    </source>
</evidence>